<gene>
    <name evidence="1" type="ORF">WMQ36_13160</name>
</gene>
<comment type="caution">
    <text evidence="1">The sequence shown here is derived from an EMBL/GenBank/DDBJ whole genome shotgun (WGS) entry which is preliminary data.</text>
</comment>
<sequence>MNYQIEQLLPLAAELADRYTSKESSSVTYETAGALMEAVLYCMKECGNEGNAVISPGHMPGAREIYRRGAGLVMEKARRARVLYDAIIRDFEDYGCMNYRDTIQKGMPEFFLHYDPVFAPGRHILSLDYPLLCGNPPLCGVDLIFGYLKGIWTEMQFLNRFHPDAVRRILSQISPEYKELYLDNLCSPVLLHVVGCVLSKQAPDDPVPVQPHPGRIRARFSRAGMDGITACVTSAIHEAARYGTAGHMAADQPPAAYFEKAAPGYAARIKNGIDNNCLDAVFFMDMPSSGPEAP</sequence>
<name>A0ABV1D9W6_9FIRM</name>
<keyword evidence="2" id="KW-1185">Reference proteome</keyword>
<evidence type="ECO:0000313" key="1">
    <source>
        <dbReference type="EMBL" id="MEQ2425924.1"/>
    </source>
</evidence>
<dbReference type="InterPro" id="IPR045751">
    <property type="entry name" value="DUF6179"/>
</dbReference>
<dbReference type="EMBL" id="JBBMFM010000045">
    <property type="protein sequence ID" value="MEQ2425924.1"/>
    <property type="molecule type" value="Genomic_DNA"/>
</dbReference>
<reference evidence="1 2" key="1">
    <citation type="submission" date="2024-03" db="EMBL/GenBank/DDBJ databases">
        <title>Human intestinal bacterial collection.</title>
        <authorList>
            <person name="Pauvert C."/>
            <person name="Hitch T.C.A."/>
            <person name="Clavel T."/>
        </authorList>
    </citation>
    <scope>NUCLEOTIDE SEQUENCE [LARGE SCALE GENOMIC DNA]</scope>
    <source>
        <strain evidence="1 2">CLA-SR-H021</strain>
    </source>
</reference>
<accession>A0ABV1D9W6</accession>
<dbReference type="Pfam" id="PF19677">
    <property type="entry name" value="DUF6179"/>
    <property type="match status" value="1"/>
</dbReference>
<dbReference type="Proteomes" id="UP001454086">
    <property type="component" value="Unassembled WGS sequence"/>
</dbReference>
<dbReference type="RefSeq" id="WP_050927268.1">
    <property type="nucleotide sequence ID" value="NZ_JBBMFM010000045.1"/>
</dbReference>
<protein>
    <submittedName>
        <fullName evidence="1">DUF6179 domain-containing protein</fullName>
    </submittedName>
</protein>
<organism evidence="1 2">
    <name type="scientific">Enterocloster hominis</name>
    <name type="common">ex Hitch et al. 2024</name>
    <dbReference type="NCBI Taxonomy" id="1917870"/>
    <lineage>
        <taxon>Bacteria</taxon>
        <taxon>Bacillati</taxon>
        <taxon>Bacillota</taxon>
        <taxon>Clostridia</taxon>
        <taxon>Lachnospirales</taxon>
        <taxon>Lachnospiraceae</taxon>
        <taxon>Enterocloster</taxon>
    </lineage>
</organism>
<proteinExistence type="predicted"/>
<evidence type="ECO:0000313" key="2">
    <source>
        <dbReference type="Proteomes" id="UP001454086"/>
    </source>
</evidence>